<dbReference type="GO" id="GO:0009037">
    <property type="term" value="F:tyrosine-based site-specific recombinase activity"/>
    <property type="evidence" value="ECO:0007669"/>
    <property type="project" value="UniProtKB-UniRule"/>
</dbReference>
<dbReference type="InterPro" id="IPR013762">
    <property type="entry name" value="Integrase-like_cat_sf"/>
</dbReference>
<gene>
    <name evidence="13" type="primary">xerD</name>
    <name evidence="9" type="synonym">xerC</name>
    <name evidence="13" type="ORF">CVA01_23870</name>
    <name evidence="12" type="ORF">CVAR292_02828</name>
</gene>
<evidence type="ECO:0000313" key="14">
    <source>
        <dbReference type="Proteomes" id="UP000182498"/>
    </source>
</evidence>
<evidence type="ECO:0000259" key="10">
    <source>
        <dbReference type="PROSITE" id="PS51898"/>
    </source>
</evidence>
<protein>
    <recommendedName>
        <fullName evidence="9">Tyrosine recombinase XerC</fullName>
    </recommendedName>
</protein>
<feature type="active site" evidence="9">
    <location>
        <position position="182"/>
    </location>
</feature>
<dbReference type="Proteomes" id="UP000182498">
    <property type="component" value="Unassembled WGS sequence"/>
</dbReference>
<dbReference type="Gene3D" id="1.10.150.130">
    <property type="match status" value="1"/>
</dbReference>
<sequence length="312" mass="33695">MSADDSVLRRDWFRHLRTERGLSSNTLENYGRDADRYLTWLEGEGLTVATATVADIERFITDLRKGHEVTGGRPLAQTSAARSLSTVRSLHAFAARDRGIPDAADAVPVTQQRADLPKALTIDQVTALIEAVPVGEDARPLDLRDRALVELLYSTGARISEVLDLNVDDIDRTQDTVLLRGKGDHERVVPVGTPALAAVDAYLVRARPTLAARGSGRAGSDGAALFLTASGRRMRRQSGFNVVAAAGEKAGLGKVSPHALRHSFATHLLAGGADIRVVQELLGHSHVVTTQIYAKVTPDLLRESWALSHPRT</sequence>
<reference evidence="12" key="2">
    <citation type="submission" date="2015-11" db="EMBL/GenBank/DDBJ databases">
        <authorList>
            <person name="Zhang Y."/>
            <person name="Guo Z."/>
        </authorList>
    </citation>
    <scope>NUCLEOTIDE SEQUENCE [LARGE SCALE GENOMIC DNA]</scope>
    <source>
        <strain evidence="12">Mu292</strain>
    </source>
</reference>
<keyword evidence="4 9" id="KW-0159">Chromosome partition</keyword>
<feature type="active site" description="O-(3'-phospho-DNA)-tyrosine intermediate" evidence="9">
    <location>
        <position position="293"/>
    </location>
</feature>
<keyword evidence="7 9" id="KW-0233">DNA recombination</keyword>
<accession>A0A0X8XV82</accession>
<organism evidence="12 14">
    <name type="scientific">Corynebacterium variabile</name>
    <dbReference type="NCBI Taxonomy" id="1727"/>
    <lineage>
        <taxon>Bacteria</taxon>
        <taxon>Bacillati</taxon>
        <taxon>Actinomycetota</taxon>
        <taxon>Actinomycetes</taxon>
        <taxon>Mycobacteriales</taxon>
        <taxon>Corynebacteriaceae</taxon>
        <taxon>Corynebacterium</taxon>
    </lineage>
</organism>
<feature type="active site" evidence="9">
    <location>
        <position position="284"/>
    </location>
</feature>
<dbReference type="GO" id="GO:0003677">
    <property type="term" value="F:DNA binding"/>
    <property type="evidence" value="ECO:0007669"/>
    <property type="project" value="UniProtKB-UniRule"/>
</dbReference>
<evidence type="ECO:0000256" key="9">
    <source>
        <dbReference type="HAMAP-Rule" id="MF_01808"/>
    </source>
</evidence>
<dbReference type="SUPFAM" id="SSF56349">
    <property type="entry name" value="DNA breaking-rejoining enzymes"/>
    <property type="match status" value="1"/>
</dbReference>
<evidence type="ECO:0000256" key="3">
    <source>
        <dbReference type="ARBA" id="ARBA00022618"/>
    </source>
</evidence>
<dbReference type="SUPFAM" id="SSF47823">
    <property type="entry name" value="lambda integrase-like, N-terminal domain"/>
    <property type="match status" value="1"/>
</dbReference>
<dbReference type="EMBL" id="FAUH01000026">
    <property type="protein sequence ID" value="CUU67465.1"/>
    <property type="molecule type" value="Genomic_DNA"/>
</dbReference>
<proteinExistence type="inferred from homology"/>
<comment type="function">
    <text evidence="9">Site-specific tyrosine recombinase, which acts by catalyzing the cutting and rejoining of the recombining DNA molecules. The XerC-XerD complex is essential to convert dimers of the bacterial chromosome into monomers to permit their segregation at cell division. It also contributes to the segregational stability of plasmids.</text>
</comment>
<dbReference type="InterPro" id="IPR002104">
    <property type="entry name" value="Integrase_catalytic"/>
</dbReference>
<evidence type="ECO:0000256" key="5">
    <source>
        <dbReference type="ARBA" id="ARBA00022908"/>
    </source>
</evidence>
<evidence type="ECO:0000313" key="13">
    <source>
        <dbReference type="EMBL" id="GEC87073.1"/>
    </source>
</evidence>
<keyword evidence="6 9" id="KW-0238">DNA-binding</keyword>
<dbReference type="CDD" id="cd00798">
    <property type="entry name" value="INT_XerDC_C"/>
    <property type="match status" value="1"/>
</dbReference>
<evidence type="ECO:0000256" key="8">
    <source>
        <dbReference type="ARBA" id="ARBA00023306"/>
    </source>
</evidence>
<dbReference type="PANTHER" id="PTHR30349:SF81">
    <property type="entry name" value="TYROSINE RECOMBINASE XERC"/>
    <property type="match status" value="1"/>
</dbReference>
<feature type="active site" evidence="9">
    <location>
        <position position="158"/>
    </location>
</feature>
<evidence type="ECO:0000313" key="15">
    <source>
        <dbReference type="Proteomes" id="UP000319986"/>
    </source>
</evidence>
<evidence type="ECO:0000256" key="7">
    <source>
        <dbReference type="ARBA" id="ARBA00023172"/>
    </source>
</evidence>
<dbReference type="PROSITE" id="PS51898">
    <property type="entry name" value="TYR_RECOMBINASE"/>
    <property type="match status" value="1"/>
</dbReference>
<dbReference type="PANTHER" id="PTHR30349">
    <property type="entry name" value="PHAGE INTEGRASE-RELATED"/>
    <property type="match status" value="1"/>
</dbReference>
<dbReference type="InterPro" id="IPR044068">
    <property type="entry name" value="CB"/>
</dbReference>
<dbReference type="Pfam" id="PF02899">
    <property type="entry name" value="Phage_int_SAM_1"/>
    <property type="match status" value="1"/>
</dbReference>
<keyword evidence="14" id="KW-1185">Reference proteome</keyword>
<evidence type="ECO:0000259" key="11">
    <source>
        <dbReference type="PROSITE" id="PS51900"/>
    </source>
</evidence>
<dbReference type="EMBL" id="BJNT01000019">
    <property type="protein sequence ID" value="GEC87073.1"/>
    <property type="molecule type" value="Genomic_DNA"/>
</dbReference>
<feature type="active site" evidence="9">
    <location>
        <position position="261"/>
    </location>
</feature>
<keyword evidence="2 9" id="KW-0963">Cytoplasm</keyword>
<reference evidence="14" key="1">
    <citation type="submission" date="2015-11" db="EMBL/GenBank/DDBJ databases">
        <authorList>
            <person name="Dugat-Bony E."/>
        </authorList>
    </citation>
    <scope>NUCLEOTIDE SEQUENCE [LARGE SCALE GENOMIC DNA]</scope>
    <source>
        <strain evidence="14">Mu292</strain>
    </source>
</reference>
<dbReference type="NCBIfam" id="NF001399">
    <property type="entry name" value="PRK00283.1"/>
    <property type="match status" value="1"/>
</dbReference>
<dbReference type="PROSITE" id="PS51900">
    <property type="entry name" value="CB"/>
    <property type="match status" value="1"/>
</dbReference>
<dbReference type="OrthoDB" id="9801717at2"/>
<dbReference type="InterPro" id="IPR023009">
    <property type="entry name" value="Tyrosine_recombinase_XerC/XerD"/>
</dbReference>
<dbReference type="GeneID" id="82888487"/>
<dbReference type="GO" id="GO:0007059">
    <property type="term" value="P:chromosome segregation"/>
    <property type="evidence" value="ECO:0007669"/>
    <property type="project" value="UniProtKB-UniRule"/>
</dbReference>
<keyword evidence="3 9" id="KW-0132">Cell division</keyword>
<comment type="subunit">
    <text evidence="9">Forms a cyclic heterotetrameric complex composed of two molecules of XerC and two molecules of XerD.</text>
</comment>
<keyword evidence="5 9" id="KW-0229">DNA integration</keyword>
<evidence type="ECO:0000256" key="1">
    <source>
        <dbReference type="ARBA" id="ARBA00004496"/>
    </source>
</evidence>
<name>A0A0X8XV82_9CORY</name>
<evidence type="ECO:0000256" key="2">
    <source>
        <dbReference type="ARBA" id="ARBA00022490"/>
    </source>
</evidence>
<dbReference type="Gene3D" id="1.10.443.10">
    <property type="entry name" value="Intergrase catalytic core"/>
    <property type="match status" value="1"/>
</dbReference>
<comment type="similarity">
    <text evidence="9">Belongs to the 'phage' integrase family. XerC subfamily.</text>
</comment>
<comment type="subcellular location">
    <subcellularLocation>
        <location evidence="1 9">Cytoplasm</location>
    </subcellularLocation>
</comment>
<dbReference type="HAMAP" id="MF_01808">
    <property type="entry name" value="Recomb_XerC_XerD"/>
    <property type="match status" value="1"/>
</dbReference>
<dbReference type="GO" id="GO:0051301">
    <property type="term" value="P:cell division"/>
    <property type="evidence" value="ECO:0007669"/>
    <property type="project" value="UniProtKB-KW"/>
</dbReference>
<dbReference type="GO" id="GO:0006313">
    <property type="term" value="P:DNA transposition"/>
    <property type="evidence" value="ECO:0007669"/>
    <property type="project" value="UniProtKB-UniRule"/>
</dbReference>
<dbReference type="InterPro" id="IPR011010">
    <property type="entry name" value="DNA_brk_join_enz"/>
</dbReference>
<dbReference type="Pfam" id="PF00589">
    <property type="entry name" value="Phage_integrase"/>
    <property type="match status" value="1"/>
</dbReference>
<feature type="domain" description="Tyr recombinase" evidence="10">
    <location>
        <begin position="115"/>
        <end position="306"/>
    </location>
</feature>
<evidence type="ECO:0000256" key="6">
    <source>
        <dbReference type="ARBA" id="ARBA00023125"/>
    </source>
</evidence>
<feature type="active site" evidence="9">
    <location>
        <position position="258"/>
    </location>
</feature>
<dbReference type="GO" id="GO:0005737">
    <property type="term" value="C:cytoplasm"/>
    <property type="evidence" value="ECO:0007669"/>
    <property type="project" value="UniProtKB-SubCell"/>
</dbReference>
<dbReference type="Proteomes" id="UP000319986">
    <property type="component" value="Unassembled WGS sequence"/>
</dbReference>
<dbReference type="InterPro" id="IPR010998">
    <property type="entry name" value="Integrase_recombinase_N"/>
</dbReference>
<dbReference type="AlphaFoldDB" id="A0A0X8XV82"/>
<dbReference type="InterPro" id="IPR004107">
    <property type="entry name" value="Integrase_SAM-like_N"/>
</dbReference>
<feature type="domain" description="Core-binding (CB)" evidence="11">
    <location>
        <begin position="3"/>
        <end position="95"/>
    </location>
</feature>
<keyword evidence="8 9" id="KW-0131">Cell cycle</keyword>
<reference evidence="13 15" key="3">
    <citation type="submission" date="2019-06" db="EMBL/GenBank/DDBJ databases">
        <title>Whole genome shotgun sequence of Corynebacterium variabile NBRC 15286.</title>
        <authorList>
            <person name="Hosoyama A."/>
            <person name="Uohara A."/>
            <person name="Ohji S."/>
            <person name="Ichikawa N."/>
        </authorList>
    </citation>
    <scope>NUCLEOTIDE SEQUENCE [LARGE SCALE GENOMIC DNA]</scope>
    <source>
        <strain evidence="13 15">NBRC 15286</strain>
    </source>
</reference>
<dbReference type="RefSeq" id="WP_041629964.1">
    <property type="nucleotide sequence ID" value="NZ_BJNT01000019.1"/>
</dbReference>
<evidence type="ECO:0000256" key="4">
    <source>
        <dbReference type="ARBA" id="ARBA00022829"/>
    </source>
</evidence>
<evidence type="ECO:0000313" key="12">
    <source>
        <dbReference type="EMBL" id="CUU67465.1"/>
    </source>
</evidence>
<dbReference type="InterPro" id="IPR050090">
    <property type="entry name" value="Tyrosine_recombinase_XerCD"/>
</dbReference>